<name>A0ABS5AMN3_9PSEU</name>
<evidence type="ECO:0000313" key="3">
    <source>
        <dbReference type="Proteomes" id="UP001519363"/>
    </source>
</evidence>
<feature type="transmembrane region" description="Helical" evidence="1">
    <location>
        <begin position="161"/>
        <end position="182"/>
    </location>
</feature>
<gene>
    <name evidence="2" type="ORF">JOF53_006331</name>
</gene>
<keyword evidence="1" id="KW-1133">Transmembrane helix</keyword>
<feature type="transmembrane region" description="Helical" evidence="1">
    <location>
        <begin position="59"/>
        <end position="81"/>
    </location>
</feature>
<evidence type="ECO:0000256" key="1">
    <source>
        <dbReference type="SAM" id="Phobius"/>
    </source>
</evidence>
<keyword evidence="3" id="KW-1185">Reference proteome</keyword>
<reference evidence="2 3" key="1">
    <citation type="submission" date="2021-03" db="EMBL/GenBank/DDBJ databases">
        <title>Sequencing the genomes of 1000 actinobacteria strains.</title>
        <authorList>
            <person name="Klenk H.-P."/>
        </authorList>
    </citation>
    <scope>NUCLEOTIDE SEQUENCE [LARGE SCALE GENOMIC DNA]</scope>
    <source>
        <strain evidence="2 3">DSM 44580</strain>
    </source>
</reference>
<organism evidence="2 3">
    <name type="scientific">Crossiella equi</name>
    <dbReference type="NCBI Taxonomy" id="130796"/>
    <lineage>
        <taxon>Bacteria</taxon>
        <taxon>Bacillati</taxon>
        <taxon>Actinomycetota</taxon>
        <taxon>Actinomycetes</taxon>
        <taxon>Pseudonocardiales</taxon>
        <taxon>Pseudonocardiaceae</taxon>
        <taxon>Crossiella</taxon>
    </lineage>
</organism>
<accession>A0ABS5AMN3</accession>
<feature type="transmembrane region" description="Helical" evidence="1">
    <location>
        <begin position="134"/>
        <end position="155"/>
    </location>
</feature>
<evidence type="ECO:0000313" key="2">
    <source>
        <dbReference type="EMBL" id="MBP2477459.1"/>
    </source>
</evidence>
<dbReference type="Proteomes" id="UP001519363">
    <property type="component" value="Unassembled WGS sequence"/>
</dbReference>
<dbReference type="EMBL" id="JAGIOO010000001">
    <property type="protein sequence ID" value="MBP2477459.1"/>
    <property type="molecule type" value="Genomic_DNA"/>
</dbReference>
<sequence>MSHHPVLLAAAVADEGVAAASALSGRIAYVLMCLTLCWGVFTSSGWVRRATGRQVVRSGHLVLATVTLAFVVSHGLTLLFLREQRFGLLSLVLPVAAGAPFRQVLGALAVELMLVVALSALVRKVIGYRRWLWLHRLAYPAAAIGVLHAVLSALAAGSLQVVGLAGLTALVPVLVLTLLRFLPARVLVAARIIEEAP</sequence>
<feature type="transmembrane region" description="Helical" evidence="1">
    <location>
        <begin position="28"/>
        <end position="47"/>
    </location>
</feature>
<dbReference type="RefSeq" id="WP_249044682.1">
    <property type="nucleotide sequence ID" value="NZ_JAGIOO010000001.1"/>
</dbReference>
<protein>
    <submittedName>
        <fullName evidence="2">Sulfoxide reductase heme-binding subunit YedZ</fullName>
    </submittedName>
</protein>
<proteinExistence type="predicted"/>
<keyword evidence="1" id="KW-0472">Membrane</keyword>
<feature type="transmembrane region" description="Helical" evidence="1">
    <location>
        <begin position="101"/>
        <end position="122"/>
    </location>
</feature>
<comment type="caution">
    <text evidence="2">The sequence shown here is derived from an EMBL/GenBank/DDBJ whole genome shotgun (WGS) entry which is preliminary data.</text>
</comment>
<keyword evidence="1" id="KW-0812">Transmembrane</keyword>